<evidence type="ECO:0000256" key="1">
    <source>
        <dbReference type="SAM" id="Phobius"/>
    </source>
</evidence>
<dbReference type="Pfam" id="PF04403">
    <property type="entry name" value="PqiA"/>
    <property type="match status" value="1"/>
</dbReference>
<dbReference type="RefSeq" id="WP_110813004.1">
    <property type="nucleotide sequence ID" value="NZ_QJTE01000001.1"/>
</dbReference>
<proteinExistence type="predicted"/>
<accession>A0A318SX61</accession>
<protein>
    <submittedName>
        <fullName evidence="2">Paraquat-inducible protein A</fullName>
    </submittedName>
</protein>
<dbReference type="EMBL" id="QJTE01000001">
    <property type="protein sequence ID" value="PYE86002.1"/>
    <property type="molecule type" value="Genomic_DNA"/>
</dbReference>
<gene>
    <name evidence="2" type="ORF">DFP88_101677</name>
</gene>
<comment type="caution">
    <text evidence="2">The sequence shown here is derived from an EMBL/GenBank/DDBJ whole genome shotgun (WGS) entry which is preliminary data.</text>
</comment>
<keyword evidence="1" id="KW-1133">Transmembrane helix</keyword>
<feature type="transmembrane region" description="Helical" evidence="1">
    <location>
        <begin position="51"/>
        <end position="70"/>
    </location>
</feature>
<dbReference type="AlphaFoldDB" id="A0A318SX61"/>
<keyword evidence="3" id="KW-1185">Reference proteome</keyword>
<dbReference type="InterPro" id="IPR007498">
    <property type="entry name" value="PqiA-like"/>
</dbReference>
<evidence type="ECO:0000313" key="2">
    <source>
        <dbReference type="EMBL" id="PYE86002.1"/>
    </source>
</evidence>
<keyword evidence="1" id="KW-0812">Transmembrane</keyword>
<sequence>MAEHDDLAQLIACPHCDALYHVRLPEEGERAVCGRCHSVLIRPRKRAGMRIIMIAAAVAVLVVGAVWFPFLRISRAGFSNDATLLGTALSFGTGPLALLSVAVTLMIVLLPLTRALLLIYVLGPIVFDRAPRVLARPAFRLSEALRPWSMGEIFALGCAVALVKVADLAQLSFGPAFWMFSALVVLTVVQDRTLDRWSVWQALEPQPLPPQDHAAAIADPASRAGTPA</sequence>
<organism evidence="2 3">
    <name type="scientific">Pseudoroseicyclus aestuarii</name>
    <dbReference type="NCBI Taxonomy" id="1795041"/>
    <lineage>
        <taxon>Bacteria</taxon>
        <taxon>Pseudomonadati</taxon>
        <taxon>Pseudomonadota</taxon>
        <taxon>Alphaproteobacteria</taxon>
        <taxon>Rhodobacterales</taxon>
        <taxon>Paracoccaceae</taxon>
        <taxon>Pseudoroseicyclus</taxon>
    </lineage>
</organism>
<feature type="transmembrane region" description="Helical" evidence="1">
    <location>
        <begin position="96"/>
        <end position="127"/>
    </location>
</feature>
<keyword evidence="1" id="KW-0472">Membrane</keyword>
<dbReference type="Proteomes" id="UP000248311">
    <property type="component" value="Unassembled WGS sequence"/>
</dbReference>
<reference evidence="2 3" key="1">
    <citation type="submission" date="2018-06" db="EMBL/GenBank/DDBJ databases">
        <title>Genomic Encyclopedia of Type Strains, Phase III (KMG-III): the genomes of soil and plant-associated and newly described type strains.</title>
        <authorList>
            <person name="Whitman W."/>
        </authorList>
    </citation>
    <scope>NUCLEOTIDE SEQUENCE [LARGE SCALE GENOMIC DNA]</scope>
    <source>
        <strain evidence="2 3">CECT 9025</strain>
    </source>
</reference>
<evidence type="ECO:0000313" key="3">
    <source>
        <dbReference type="Proteomes" id="UP000248311"/>
    </source>
</evidence>
<name>A0A318SX61_9RHOB</name>
<dbReference type="OrthoDB" id="5291921at2"/>